<keyword evidence="2" id="KW-1185">Reference proteome</keyword>
<dbReference type="AlphaFoldDB" id="A0A068R049"/>
<sequence length="135" mass="14924">MKLKLLSAIVGIGLIGTVVHSIYSVYAENGRLLGDNESLKQQSASLQQQNQRQQLITDNAYQSIRLFNDISRINNENRTRSAVDSEQRKTAIKTVVANHDCANRIVPDGAVIRLQQHANRIRSAATDTHSGTSAR</sequence>
<dbReference type="Proteomes" id="UP000032735">
    <property type="component" value="Chromosome"/>
</dbReference>
<dbReference type="STRING" id="1354304.XPG1_0918"/>
<proteinExistence type="predicted"/>
<name>A0A068R049_9GAMM</name>
<dbReference type="EMBL" id="FO704551">
    <property type="protein sequence ID" value="CDG20573.1"/>
    <property type="molecule type" value="Genomic_DNA"/>
</dbReference>
<dbReference type="HOGENOM" id="CLU_148695_1_0_6"/>
<dbReference type="KEGG" id="xpo:XPG1_0918"/>
<accession>A0A068R049</accession>
<organism evidence="1 2">
    <name type="scientific">Xenorhabdus poinarii G6</name>
    <dbReference type="NCBI Taxonomy" id="1354304"/>
    <lineage>
        <taxon>Bacteria</taxon>
        <taxon>Pseudomonadati</taxon>
        <taxon>Pseudomonadota</taxon>
        <taxon>Gammaproteobacteria</taxon>
        <taxon>Enterobacterales</taxon>
        <taxon>Morganellaceae</taxon>
        <taxon>Xenorhabdus</taxon>
    </lineage>
</organism>
<evidence type="ECO:0000313" key="1">
    <source>
        <dbReference type="EMBL" id="CDG20573.1"/>
    </source>
</evidence>
<evidence type="ECO:0000313" key="2">
    <source>
        <dbReference type="Proteomes" id="UP000032735"/>
    </source>
</evidence>
<dbReference type="RefSeq" id="WP_197541110.1">
    <property type="nucleotide sequence ID" value="NZ_FO704551.1"/>
</dbReference>
<protein>
    <recommendedName>
        <fullName evidence="3">Bacteriophage protein</fullName>
    </recommendedName>
</protein>
<gene>
    <name evidence="1" type="ORF">XPG1_0918</name>
</gene>
<reference evidence="1 2" key="1">
    <citation type="submission" date="2013-07" db="EMBL/GenBank/DDBJ databases">
        <authorList>
            <person name="Genoscope - CEA"/>
        </authorList>
    </citation>
    <scope>NUCLEOTIDE SEQUENCE [LARGE SCALE GENOMIC DNA]</scope>
    <source>
        <strain evidence="1 2">G6</strain>
    </source>
</reference>
<evidence type="ECO:0008006" key="3">
    <source>
        <dbReference type="Google" id="ProtNLM"/>
    </source>
</evidence>